<keyword evidence="5" id="KW-0547">Nucleotide-binding</keyword>
<dbReference type="Gene3D" id="3.40.50.300">
    <property type="entry name" value="P-loop containing nucleotide triphosphate hydrolases"/>
    <property type="match status" value="2"/>
</dbReference>
<keyword evidence="4" id="KW-1003">Cell membrane</keyword>
<dbReference type="PROSITE" id="PS00211">
    <property type="entry name" value="ABC_TRANSPORTER_1"/>
    <property type="match status" value="2"/>
</dbReference>
<keyword evidence="8" id="KW-0472">Membrane</keyword>
<keyword evidence="3" id="KW-0813">Transport</keyword>
<keyword evidence="6 10" id="KW-0067">ATP-binding</keyword>
<accession>A0ABW5V285</accession>
<feature type="domain" description="ABC transporter" evidence="9">
    <location>
        <begin position="1"/>
        <end position="226"/>
    </location>
</feature>
<dbReference type="PROSITE" id="PS50893">
    <property type="entry name" value="ABC_TRANSPORTER_2"/>
    <property type="match status" value="2"/>
</dbReference>
<dbReference type="InterPro" id="IPR027417">
    <property type="entry name" value="P-loop_NTPase"/>
</dbReference>
<dbReference type="InterPro" id="IPR015856">
    <property type="entry name" value="ABC_transpr_CbiO/EcfA_su"/>
</dbReference>
<protein>
    <submittedName>
        <fullName evidence="10">ATP-binding cassette domain-containing protein</fullName>
    </submittedName>
</protein>
<sequence length="460" mass="48436">MLDGLNLSFERGTYTLIAGPTGSGKSTLALAILGALEDVARADVEGEVLVDGTVMTEADALTRARLVSAVWQRPEAQLFRSTILDEVRSALDYRLVPAAEADARAREQLRLVGLHAIDEERHPATLSGGERQRLALAAALLQEAPVLVLDEATSALDRAATDLFVAALERARATRDLTVIAIDHRPDAHLEAADRLVVLEAGRVALDGTPASVLAEPHAGELGLRRPGERSRTLPTLADARTEDPAHATLRLDRVGVRLGDSAILDDLTCALPTGAVALVTGDNGAGKSTFLRLLADELRPAAGRVAPRGRARTRAGIGAAPQHAADLFFTERVIDEVGTVLARGRRPSGELRGLARGHLERAGLAAEADTHPLRLSGGQRQRLAVLLATVAAPGTPPALVLLDEPTSAQDRAGADLVCALIQANASERVTIIATHEPAAFASFATHLLAFDRIPAEVDA</sequence>
<gene>
    <name evidence="10" type="ORF">ACFSW7_10370</name>
</gene>
<dbReference type="InterPro" id="IPR003593">
    <property type="entry name" value="AAA+_ATPase"/>
</dbReference>
<dbReference type="SMART" id="SM00382">
    <property type="entry name" value="AAA"/>
    <property type="match status" value="2"/>
</dbReference>
<dbReference type="InterPro" id="IPR003439">
    <property type="entry name" value="ABC_transporter-like_ATP-bd"/>
</dbReference>
<keyword evidence="11" id="KW-1185">Reference proteome</keyword>
<organism evidence="10 11">
    <name type="scientific">Gulosibacter faecalis</name>
    <dbReference type="NCBI Taxonomy" id="272240"/>
    <lineage>
        <taxon>Bacteria</taxon>
        <taxon>Bacillati</taxon>
        <taxon>Actinomycetota</taxon>
        <taxon>Actinomycetes</taxon>
        <taxon>Micrococcales</taxon>
        <taxon>Microbacteriaceae</taxon>
        <taxon>Gulosibacter</taxon>
    </lineage>
</organism>
<dbReference type="RefSeq" id="WP_019619090.1">
    <property type="nucleotide sequence ID" value="NZ_JBHUNE010000007.1"/>
</dbReference>
<evidence type="ECO:0000259" key="9">
    <source>
        <dbReference type="PROSITE" id="PS50893"/>
    </source>
</evidence>
<dbReference type="Proteomes" id="UP001597492">
    <property type="component" value="Unassembled WGS sequence"/>
</dbReference>
<dbReference type="CDD" id="cd03225">
    <property type="entry name" value="ABC_cobalt_CbiO_domain1"/>
    <property type="match status" value="1"/>
</dbReference>
<evidence type="ECO:0000313" key="11">
    <source>
        <dbReference type="Proteomes" id="UP001597492"/>
    </source>
</evidence>
<dbReference type="PANTHER" id="PTHR43553">
    <property type="entry name" value="HEAVY METAL TRANSPORTER"/>
    <property type="match status" value="1"/>
</dbReference>
<dbReference type="SUPFAM" id="SSF52540">
    <property type="entry name" value="P-loop containing nucleoside triphosphate hydrolases"/>
    <property type="match status" value="2"/>
</dbReference>
<evidence type="ECO:0000256" key="1">
    <source>
        <dbReference type="ARBA" id="ARBA00004202"/>
    </source>
</evidence>
<evidence type="ECO:0000256" key="2">
    <source>
        <dbReference type="ARBA" id="ARBA00005417"/>
    </source>
</evidence>
<feature type="domain" description="ABC transporter" evidence="9">
    <location>
        <begin position="250"/>
        <end position="460"/>
    </location>
</feature>
<evidence type="ECO:0000256" key="5">
    <source>
        <dbReference type="ARBA" id="ARBA00022741"/>
    </source>
</evidence>
<dbReference type="PANTHER" id="PTHR43553:SF27">
    <property type="entry name" value="ENERGY-COUPLING FACTOR TRANSPORTER ATP-BINDING PROTEIN ECFA2"/>
    <property type="match status" value="1"/>
</dbReference>
<reference evidence="11" key="1">
    <citation type="journal article" date="2019" name="Int. J. Syst. Evol. Microbiol.">
        <title>The Global Catalogue of Microorganisms (GCM) 10K type strain sequencing project: providing services to taxonomists for standard genome sequencing and annotation.</title>
        <authorList>
            <consortium name="The Broad Institute Genomics Platform"/>
            <consortium name="The Broad Institute Genome Sequencing Center for Infectious Disease"/>
            <person name="Wu L."/>
            <person name="Ma J."/>
        </authorList>
    </citation>
    <scope>NUCLEOTIDE SEQUENCE [LARGE SCALE GENOMIC DNA]</scope>
    <source>
        <strain evidence="11">TISTR 1514</strain>
    </source>
</reference>
<dbReference type="InterPro" id="IPR050095">
    <property type="entry name" value="ECF_ABC_transporter_ATP-bd"/>
</dbReference>
<evidence type="ECO:0000313" key="10">
    <source>
        <dbReference type="EMBL" id="MFD2758779.1"/>
    </source>
</evidence>
<dbReference type="Pfam" id="PF00005">
    <property type="entry name" value="ABC_tran"/>
    <property type="match status" value="2"/>
</dbReference>
<evidence type="ECO:0000256" key="3">
    <source>
        <dbReference type="ARBA" id="ARBA00022448"/>
    </source>
</evidence>
<dbReference type="GO" id="GO:0005524">
    <property type="term" value="F:ATP binding"/>
    <property type="evidence" value="ECO:0007669"/>
    <property type="project" value="UniProtKB-KW"/>
</dbReference>
<comment type="subcellular location">
    <subcellularLocation>
        <location evidence="1">Cell membrane</location>
        <topology evidence="1">Peripheral membrane protein</topology>
    </subcellularLocation>
</comment>
<keyword evidence="7" id="KW-1278">Translocase</keyword>
<comment type="similarity">
    <text evidence="2">Belongs to the ABC transporter superfamily.</text>
</comment>
<evidence type="ECO:0000256" key="7">
    <source>
        <dbReference type="ARBA" id="ARBA00022967"/>
    </source>
</evidence>
<evidence type="ECO:0000256" key="4">
    <source>
        <dbReference type="ARBA" id="ARBA00022475"/>
    </source>
</evidence>
<evidence type="ECO:0000256" key="6">
    <source>
        <dbReference type="ARBA" id="ARBA00022840"/>
    </source>
</evidence>
<evidence type="ECO:0000256" key="8">
    <source>
        <dbReference type="ARBA" id="ARBA00023136"/>
    </source>
</evidence>
<proteinExistence type="inferred from homology"/>
<name>A0ABW5V285_9MICO</name>
<dbReference type="EMBL" id="JBHUNE010000007">
    <property type="protein sequence ID" value="MFD2758779.1"/>
    <property type="molecule type" value="Genomic_DNA"/>
</dbReference>
<dbReference type="InterPro" id="IPR017871">
    <property type="entry name" value="ABC_transporter-like_CS"/>
</dbReference>
<comment type="caution">
    <text evidence="10">The sequence shown here is derived from an EMBL/GenBank/DDBJ whole genome shotgun (WGS) entry which is preliminary data.</text>
</comment>